<dbReference type="Pfam" id="PF01169">
    <property type="entry name" value="GDT1"/>
    <property type="match status" value="1"/>
</dbReference>
<dbReference type="InterPro" id="IPR001727">
    <property type="entry name" value="GDT1-like"/>
</dbReference>
<dbReference type="PANTHER" id="PTHR12608:SF1">
    <property type="entry name" value="TRANSMEMBRANE PROTEIN 165"/>
    <property type="match status" value="1"/>
</dbReference>
<accession>A0A5B8NRN3</accession>
<dbReference type="GO" id="GO:0016020">
    <property type="term" value="C:membrane"/>
    <property type="evidence" value="ECO:0007669"/>
    <property type="project" value="UniProtKB-SubCell"/>
</dbReference>
<dbReference type="Proteomes" id="UP000318453">
    <property type="component" value="Chromosome"/>
</dbReference>
<evidence type="ECO:0000256" key="4">
    <source>
        <dbReference type="ARBA" id="ARBA00022989"/>
    </source>
</evidence>
<comment type="similarity">
    <text evidence="2 6">Belongs to the GDT1 family.</text>
</comment>
<sequence length="113" mass="11998">MTDHSDRASATPTPTGLFKQGFSTVFISTFITIFLAEIGDKTQLATLLISAESQAPFVVFIGAALALMTTSLMGVLLGQWLAKMVSQRQLQVMVASLLLVIAILLLGDVVEGV</sequence>
<dbReference type="PANTHER" id="PTHR12608">
    <property type="entry name" value="TRANSMEMBRANE PROTEIN HTP-1 RELATED"/>
    <property type="match status" value="1"/>
</dbReference>
<name>A0A5B8NRN3_9CHRO</name>
<evidence type="ECO:0000256" key="1">
    <source>
        <dbReference type="ARBA" id="ARBA00004141"/>
    </source>
</evidence>
<comment type="subcellular location">
    <subcellularLocation>
        <location evidence="1 6">Membrane</location>
        <topology evidence="1 6">Multi-pass membrane protein</topology>
    </subcellularLocation>
</comment>
<dbReference type="RefSeq" id="WP_146296735.1">
    <property type="nucleotide sequence ID" value="NZ_CP042326.1"/>
</dbReference>
<evidence type="ECO:0000256" key="6">
    <source>
        <dbReference type="RuleBase" id="RU365102"/>
    </source>
</evidence>
<evidence type="ECO:0000313" key="8">
    <source>
        <dbReference type="Proteomes" id="UP000318453"/>
    </source>
</evidence>
<comment type="caution">
    <text evidence="6">Lacks conserved residue(s) required for the propagation of feature annotation.</text>
</comment>
<feature type="transmembrane region" description="Helical" evidence="6">
    <location>
        <begin position="21"/>
        <end position="38"/>
    </location>
</feature>
<keyword evidence="8" id="KW-1185">Reference proteome</keyword>
<evidence type="ECO:0000256" key="3">
    <source>
        <dbReference type="ARBA" id="ARBA00022692"/>
    </source>
</evidence>
<keyword evidence="4 6" id="KW-1133">Transmembrane helix</keyword>
<keyword evidence="5 6" id="KW-0472">Membrane</keyword>
<reference evidence="7" key="1">
    <citation type="submission" date="2019-08" db="EMBL/GenBank/DDBJ databases">
        <title>Carotenoids and Carotenoid Binding Proteins in the Halophilic Cyanobacterium Euhalothece sp. ZM00.</title>
        <authorList>
            <person name="Cho S.M."/>
            <person name="Song J.Y."/>
            <person name="Park Y.-I."/>
        </authorList>
    </citation>
    <scope>NUCLEOTIDE SEQUENCE [LARGE SCALE GENOMIC DNA]</scope>
    <source>
        <strain evidence="7">Z-M001</strain>
    </source>
</reference>
<proteinExistence type="inferred from homology"/>
<evidence type="ECO:0000313" key="7">
    <source>
        <dbReference type="EMBL" id="QDZ40895.1"/>
    </source>
</evidence>
<dbReference type="AlphaFoldDB" id="A0A5B8NRN3"/>
<evidence type="ECO:0000256" key="2">
    <source>
        <dbReference type="ARBA" id="ARBA00009190"/>
    </source>
</evidence>
<dbReference type="KEGG" id="enn:FRE64_13660"/>
<feature type="transmembrane region" description="Helical" evidence="6">
    <location>
        <begin position="90"/>
        <end position="110"/>
    </location>
</feature>
<dbReference type="GO" id="GO:0046873">
    <property type="term" value="F:metal ion transmembrane transporter activity"/>
    <property type="evidence" value="ECO:0007669"/>
    <property type="project" value="InterPro"/>
</dbReference>
<evidence type="ECO:0000256" key="5">
    <source>
        <dbReference type="ARBA" id="ARBA00023136"/>
    </source>
</evidence>
<gene>
    <name evidence="7" type="ORF">FRE64_13660</name>
</gene>
<dbReference type="OrthoDB" id="9801356at2"/>
<dbReference type="EMBL" id="CP042326">
    <property type="protein sequence ID" value="QDZ40895.1"/>
    <property type="molecule type" value="Genomic_DNA"/>
</dbReference>
<feature type="transmembrane region" description="Helical" evidence="6">
    <location>
        <begin position="58"/>
        <end position="78"/>
    </location>
</feature>
<protein>
    <recommendedName>
        <fullName evidence="6">GDT1 family protein</fullName>
    </recommendedName>
</protein>
<organism evidence="7 8">
    <name type="scientific">Euhalothece natronophila Z-M001</name>
    <dbReference type="NCBI Taxonomy" id="522448"/>
    <lineage>
        <taxon>Bacteria</taxon>
        <taxon>Bacillati</taxon>
        <taxon>Cyanobacteriota</taxon>
        <taxon>Cyanophyceae</taxon>
        <taxon>Oscillatoriophycideae</taxon>
        <taxon>Chroococcales</taxon>
        <taxon>Halothecacae</taxon>
        <taxon>Halothece cluster</taxon>
        <taxon>Euhalothece</taxon>
    </lineage>
</organism>
<keyword evidence="3 6" id="KW-0812">Transmembrane</keyword>